<evidence type="ECO:0000313" key="2">
    <source>
        <dbReference type="EMBL" id="PRY54328.1"/>
    </source>
</evidence>
<comment type="caution">
    <text evidence="2">The sequence shown here is derived from an EMBL/GenBank/DDBJ whole genome shotgun (WGS) entry which is preliminary data.</text>
</comment>
<feature type="transmembrane region" description="Helical" evidence="1">
    <location>
        <begin position="113"/>
        <end position="137"/>
    </location>
</feature>
<keyword evidence="1" id="KW-0472">Membrane</keyword>
<gene>
    <name evidence="2" type="ORF">B0I27_10294</name>
</gene>
<evidence type="ECO:0000256" key="1">
    <source>
        <dbReference type="SAM" id="Phobius"/>
    </source>
</evidence>
<organism evidence="2 3">
    <name type="scientific">Arcticibacter pallidicorallinus</name>
    <dbReference type="NCBI Taxonomy" id="1259464"/>
    <lineage>
        <taxon>Bacteria</taxon>
        <taxon>Pseudomonadati</taxon>
        <taxon>Bacteroidota</taxon>
        <taxon>Sphingobacteriia</taxon>
        <taxon>Sphingobacteriales</taxon>
        <taxon>Sphingobacteriaceae</taxon>
        <taxon>Arcticibacter</taxon>
    </lineage>
</organism>
<feature type="transmembrane region" description="Helical" evidence="1">
    <location>
        <begin position="48"/>
        <end position="67"/>
    </location>
</feature>
<dbReference type="EMBL" id="PVTH01000002">
    <property type="protein sequence ID" value="PRY54328.1"/>
    <property type="molecule type" value="Genomic_DNA"/>
</dbReference>
<dbReference type="OrthoDB" id="9811380at2"/>
<name>A0A2T0U8Y8_9SPHI</name>
<dbReference type="Pfam" id="PF04238">
    <property type="entry name" value="DUF420"/>
    <property type="match status" value="1"/>
</dbReference>
<protein>
    <submittedName>
        <fullName evidence="2">Putative membrane protein</fullName>
    </submittedName>
</protein>
<keyword evidence="1" id="KW-1133">Transmembrane helix</keyword>
<feature type="transmembrane region" description="Helical" evidence="1">
    <location>
        <begin position="79"/>
        <end position="101"/>
    </location>
</feature>
<keyword evidence="3" id="KW-1185">Reference proteome</keyword>
<keyword evidence="1" id="KW-0812">Transmembrane</keyword>
<accession>A0A2T0U8Y8</accession>
<feature type="transmembrane region" description="Helical" evidence="1">
    <location>
        <begin position="158"/>
        <end position="177"/>
    </location>
</feature>
<dbReference type="RefSeq" id="WP_106292076.1">
    <property type="nucleotide sequence ID" value="NZ_PVTH01000002.1"/>
</dbReference>
<dbReference type="PANTHER" id="PTHR37692">
    <property type="entry name" value="HYPOTHETICAL MEMBRANE SPANNING PROTEIN"/>
    <property type="match status" value="1"/>
</dbReference>
<dbReference type="AlphaFoldDB" id="A0A2T0U8Y8"/>
<evidence type="ECO:0000313" key="3">
    <source>
        <dbReference type="Proteomes" id="UP000238034"/>
    </source>
</evidence>
<dbReference type="InterPro" id="IPR007352">
    <property type="entry name" value="DUF420"/>
</dbReference>
<feature type="transmembrane region" description="Helical" evidence="1">
    <location>
        <begin position="7"/>
        <end position="28"/>
    </location>
</feature>
<dbReference type="PANTHER" id="PTHR37692:SF1">
    <property type="entry name" value="DUF420 DOMAIN-CONTAINING PROTEIN"/>
    <property type="match status" value="1"/>
</dbReference>
<sequence>MNDKFAFRLITVVSVVVFVVVCVLQAKVFTLFPDVTVIPSWVFFLPRLNAIINGTCTVLLIISFYQIKKGNVLVHKRLNLTAFVLSSLFLVSYIIFHATGIQTSYGGQGAIRYFYYFILITHIILAAVVLPLVLFSFYSGLSMKVARHRKLVRWSYPIWLYVTITGVIVYVMISPYYTFN</sequence>
<reference evidence="2 3" key="1">
    <citation type="submission" date="2018-03" db="EMBL/GenBank/DDBJ databases">
        <title>Genomic Encyclopedia of Type Strains, Phase III (KMG-III): the genomes of soil and plant-associated and newly described type strains.</title>
        <authorList>
            <person name="Whitman W."/>
        </authorList>
    </citation>
    <scope>NUCLEOTIDE SEQUENCE [LARGE SCALE GENOMIC DNA]</scope>
    <source>
        <strain evidence="2 3">CGMCC 1.9313</strain>
    </source>
</reference>
<dbReference type="Proteomes" id="UP000238034">
    <property type="component" value="Unassembled WGS sequence"/>
</dbReference>
<proteinExistence type="predicted"/>